<sequence>MLRDPGAGDCQPLDFDTATLGLRLT</sequence>
<accession>A0A382Y759</accession>
<protein>
    <submittedName>
        <fullName evidence="1">Uncharacterized protein</fullName>
    </submittedName>
</protein>
<proteinExistence type="predicted"/>
<reference evidence="1" key="1">
    <citation type="submission" date="2018-05" db="EMBL/GenBank/DDBJ databases">
        <authorList>
            <person name="Lanie J.A."/>
            <person name="Ng W.-L."/>
            <person name="Kazmierczak K.M."/>
            <person name="Andrzejewski T.M."/>
            <person name="Davidsen T.M."/>
            <person name="Wayne K.J."/>
            <person name="Tettelin H."/>
            <person name="Glass J.I."/>
            <person name="Rusch D."/>
            <person name="Podicherti R."/>
            <person name="Tsui H.-C.T."/>
            <person name="Winkler M.E."/>
        </authorList>
    </citation>
    <scope>NUCLEOTIDE SEQUENCE</scope>
</reference>
<evidence type="ECO:0000313" key="1">
    <source>
        <dbReference type="EMBL" id="SVD79083.1"/>
    </source>
</evidence>
<dbReference type="AlphaFoldDB" id="A0A382Y759"/>
<dbReference type="EMBL" id="UINC01173467">
    <property type="protein sequence ID" value="SVD79083.1"/>
    <property type="molecule type" value="Genomic_DNA"/>
</dbReference>
<gene>
    <name evidence="1" type="ORF">METZ01_LOCUS431937</name>
</gene>
<name>A0A382Y759_9ZZZZ</name>
<organism evidence="1">
    <name type="scientific">marine metagenome</name>
    <dbReference type="NCBI Taxonomy" id="408172"/>
    <lineage>
        <taxon>unclassified sequences</taxon>
        <taxon>metagenomes</taxon>
        <taxon>ecological metagenomes</taxon>
    </lineage>
</organism>